<evidence type="ECO:0000259" key="1">
    <source>
        <dbReference type="SMART" id="SM00421"/>
    </source>
</evidence>
<dbReference type="InterPro" id="IPR016032">
    <property type="entry name" value="Sig_transdc_resp-reg_C-effctor"/>
</dbReference>
<feature type="domain" description="HTH luxR-type" evidence="1">
    <location>
        <begin position="157"/>
        <end position="214"/>
    </location>
</feature>
<organism evidence="2 3">
    <name type="scientific">Nocardiopsis aegyptia</name>
    <dbReference type="NCBI Taxonomy" id="220378"/>
    <lineage>
        <taxon>Bacteria</taxon>
        <taxon>Bacillati</taxon>
        <taxon>Actinomycetota</taxon>
        <taxon>Actinomycetes</taxon>
        <taxon>Streptosporangiales</taxon>
        <taxon>Nocardiopsidaceae</taxon>
        <taxon>Nocardiopsis</taxon>
    </lineage>
</organism>
<dbReference type="GO" id="GO:0006355">
    <property type="term" value="P:regulation of DNA-templated transcription"/>
    <property type="evidence" value="ECO:0007669"/>
    <property type="project" value="InterPro"/>
</dbReference>
<dbReference type="AlphaFoldDB" id="A0A7Z0EM70"/>
<dbReference type="GO" id="GO:0003677">
    <property type="term" value="F:DNA binding"/>
    <property type="evidence" value="ECO:0007669"/>
    <property type="project" value="InterPro"/>
</dbReference>
<dbReference type="Pfam" id="PF13384">
    <property type="entry name" value="HTH_23"/>
    <property type="match status" value="1"/>
</dbReference>
<dbReference type="PANTHER" id="PTHR34293:SF1">
    <property type="entry name" value="HTH-TYPE TRANSCRIPTIONAL REGULATOR TRMBL2"/>
    <property type="match status" value="1"/>
</dbReference>
<comment type="caution">
    <text evidence="2">The sequence shown here is derived from an EMBL/GenBank/DDBJ whole genome shotgun (WGS) entry which is preliminary data.</text>
</comment>
<evidence type="ECO:0000313" key="3">
    <source>
        <dbReference type="Proteomes" id="UP000572051"/>
    </source>
</evidence>
<evidence type="ECO:0000313" key="2">
    <source>
        <dbReference type="EMBL" id="NYJ33853.1"/>
    </source>
</evidence>
<protein>
    <recommendedName>
        <fullName evidence="1">HTH luxR-type domain-containing protein</fullName>
    </recommendedName>
</protein>
<dbReference type="SUPFAM" id="SSF46894">
    <property type="entry name" value="C-terminal effector domain of the bipartite response regulators"/>
    <property type="match status" value="1"/>
</dbReference>
<dbReference type="InterPro" id="IPR051797">
    <property type="entry name" value="TrmB-like"/>
</dbReference>
<gene>
    <name evidence="2" type="ORF">HNR10_001734</name>
</gene>
<dbReference type="Gene3D" id="1.10.10.10">
    <property type="entry name" value="Winged helix-like DNA-binding domain superfamily/Winged helix DNA-binding domain"/>
    <property type="match status" value="1"/>
</dbReference>
<sequence length="221" mass="24072">MTSEQVIRVRDETELATRAGHLFAGVGAEFVCAANHPDTWSRPNVRASIGGRMRDSLAEGVVIRKLYTPTALADEPGRRHLFEMAAMGAQVRVCDAPLPHETIIIDRRVMILADPVTALERGFTVTTSPALMDGVCALLDAVWESAETLDAYLRRDRPHVDAGQKAILRALAEGLTDETAARRLGVSLRTYRRRVAELLALLESDSRFQAGARAGKLGLTG</sequence>
<keyword evidence="3" id="KW-1185">Reference proteome</keyword>
<dbReference type="InterPro" id="IPR000792">
    <property type="entry name" value="Tscrpt_reg_LuxR_C"/>
</dbReference>
<dbReference type="EMBL" id="JACCFS010000001">
    <property type="protein sequence ID" value="NYJ33853.1"/>
    <property type="molecule type" value="Genomic_DNA"/>
</dbReference>
<dbReference type="SMART" id="SM00421">
    <property type="entry name" value="HTH_LUXR"/>
    <property type="match status" value="1"/>
</dbReference>
<dbReference type="Proteomes" id="UP000572051">
    <property type="component" value="Unassembled WGS sequence"/>
</dbReference>
<proteinExistence type="predicted"/>
<name>A0A7Z0EM70_9ACTN</name>
<reference evidence="2 3" key="1">
    <citation type="submission" date="2020-07" db="EMBL/GenBank/DDBJ databases">
        <title>Sequencing the genomes of 1000 actinobacteria strains.</title>
        <authorList>
            <person name="Klenk H.-P."/>
        </authorList>
    </citation>
    <scope>NUCLEOTIDE SEQUENCE [LARGE SCALE GENOMIC DNA]</scope>
    <source>
        <strain evidence="2 3">DSM 44442</strain>
    </source>
</reference>
<dbReference type="PANTHER" id="PTHR34293">
    <property type="entry name" value="HTH-TYPE TRANSCRIPTIONAL REGULATOR TRMBL2"/>
    <property type="match status" value="1"/>
</dbReference>
<dbReference type="InterPro" id="IPR036388">
    <property type="entry name" value="WH-like_DNA-bd_sf"/>
</dbReference>
<accession>A0A7Z0EM70</accession>
<dbReference type="RefSeq" id="WP_179822238.1">
    <property type="nucleotide sequence ID" value="NZ_JACCFS010000001.1"/>
</dbReference>